<feature type="transmembrane region" description="Helical" evidence="7">
    <location>
        <begin position="116"/>
        <end position="136"/>
    </location>
</feature>
<dbReference type="PANTHER" id="PTHR30193:SF41">
    <property type="entry name" value="DIACETYLCHITOBIOSE UPTAKE SYSTEM PERMEASE PROTEIN NGCF"/>
    <property type="match status" value="1"/>
</dbReference>
<gene>
    <name evidence="9" type="ORF">M1843_04515</name>
</gene>
<feature type="transmembrane region" description="Helical" evidence="7">
    <location>
        <begin position="79"/>
        <end position="104"/>
    </location>
</feature>
<evidence type="ECO:0000256" key="4">
    <source>
        <dbReference type="ARBA" id="ARBA00022692"/>
    </source>
</evidence>
<evidence type="ECO:0000256" key="3">
    <source>
        <dbReference type="ARBA" id="ARBA00022475"/>
    </source>
</evidence>
<feature type="transmembrane region" description="Helical" evidence="7">
    <location>
        <begin position="163"/>
        <end position="186"/>
    </location>
</feature>
<feature type="transmembrane region" description="Helical" evidence="7">
    <location>
        <begin position="269"/>
        <end position="293"/>
    </location>
</feature>
<accession>A0ABT0J0J6</accession>
<evidence type="ECO:0000256" key="6">
    <source>
        <dbReference type="ARBA" id="ARBA00023136"/>
    </source>
</evidence>
<evidence type="ECO:0000313" key="9">
    <source>
        <dbReference type="EMBL" id="MCK9793007.1"/>
    </source>
</evidence>
<feature type="domain" description="ABC transmembrane type-1" evidence="8">
    <location>
        <begin position="79"/>
        <end position="290"/>
    </location>
</feature>
<dbReference type="PANTHER" id="PTHR30193">
    <property type="entry name" value="ABC TRANSPORTER PERMEASE PROTEIN"/>
    <property type="match status" value="1"/>
</dbReference>
<keyword evidence="2 7" id="KW-0813">Transport</keyword>
<reference evidence="9 10" key="1">
    <citation type="submission" date="2022-02" db="EMBL/GenBank/DDBJ databases">
        <title>The car tank lid bacteriome: a reservoir of bacteria with potential in bioremediation of fuel.</title>
        <authorList>
            <person name="Vidal-Verdu A."/>
            <person name="Gomez-Martinez D."/>
            <person name="Latorre-Perez A."/>
            <person name="Pereto J."/>
            <person name="Porcar M."/>
        </authorList>
    </citation>
    <scope>NUCLEOTIDE SEQUENCE [LARGE SCALE GENOMIC DNA]</scope>
    <source>
        <strain evidence="9 10">4D.3</strain>
    </source>
</reference>
<name>A0ABT0J0J6_9MICO</name>
<feature type="transmembrane region" description="Helical" evidence="7">
    <location>
        <begin position="213"/>
        <end position="234"/>
    </location>
</feature>
<evidence type="ECO:0000256" key="5">
    <source>
        <dbReference type="ARBA" id="ARBA00022989"/>
    </source>
</evidence>
<organism evidence="9 10">
    <name type="scientific">Isoptericola peretonis</name>
    <dbReference type="NCBI Taxonomy" id="2918523"/>
    <lineage>
        <taxon>Bacteria</taxon>
        <taxon>Bacillati</taxon>
        <taxon>Actinomycetota</taxon>
        <taxon>Actinomycetes</taxon>
        <taxon>Micrococcales</taxon>
        <taxon>Promicromonosporaceae</taxon>
        <taxon>Isoptericola</taxon>
    </lineage>
</organism>
<keyword evidence="4 7" id="KW-0812">Transmembrane</keyword>
<sequence length="305" mass="32221">MARARAARVLVRRGALGRGLMTVPAALIYIGLMVVPVGYAVYYSFTSYNGIPSQTPEWVGLENYTRIFADPTGDMHSSLAVTGLIAVVGAFAVNVIALGLALLLRRTTPFTAFARAVMFYPHVLSALIVGFLWQAVLGPQGAVNNLLEGSGRSTLPFLSDPDWALATMIAVIVWAQLGVQLVLYLAGLQAVPADLQEAATLDGAGRVKVFQHVTWPALAPTVTVTIVTSVLSLLKVYEVVLGLTNGGPGDATQTWAYEILAVSFANNKVGLACAQAVLLIVVAGVLSFTIIALRRRAEEGAEALS</sequence>
<dbReference type="Gene3D" id="1.10.3720.10">
    <property type="entry name" value="MetI-like"/>
    <property type="match status" value="1"/>
</dbReference>
<evidence type="ECO:0000313" key="10">
    <source>
        <dbReference type="Proteomes" id="UP001651050"/>
    </source>
</evidence>
<comment type="similarity">
    <text evidence="7">Belongs to the binding-protein-dependent transport system permease family.</text>
</comment>
<evidence type="ECO:0000256" key="1">
    <source>
        <dbReference type="ARBA" id="ARBA00004651"/>
    </source>
</evidence>
<keyword evidence="6 7" id="KW-0472">Membrane</keyword>
<dbReference type="SUPFAM" id="SSF161098">
    <property type="entry name" value="MetI-like"/>
    <property type="match status" value="1"/>
</dbReference>
<feature type="transmembrane region" description="Helical" evidence="7">
    <location>
        <begin position="20"/>
        <end position="42"/>
    </location>
</feature>
<dbReference type="Pfam" id="PF00528">
    <property type="entry name" value="BPD_transp_1"/>
    <property type="match status" value="1"/>
</dbReference>
<keyword evidence="5 7" id="KW-1133">Transmembrane helix</keyword>
<comment type="caution">
    <text evidence="9">The sequence shown here is derived from an EMBL/GenBank/DDBJ whole genome shotgun (WGS) entry which is preliminary data.</text>
</comment>
<keyword evidence="3" id="KW-1003">Cell membrane</keyword>
<keyword evidence="10" id="KW-1185">Reference proteome</keyword>
<proteinExistence type="inferred from homology"/>
<dbReference type="InterPro" id="IPR035906">
    <property type="entry name" value="MetI-like_sf"/>
</dbReference>
<evidence type="ECO:0000256" key="2">
    <source>
        <dbReference type="ARBA" id="ARBA00022448"/>
    </source>
</evidence>
<dbReference type="RefSeq" id="WP_416342878.1">
    <property type="nucleotide sequence ID" value="NZ_JALQCY010000002.1"/>
</dbReference>
<dbReference type="EMBL" id="JALQCY010000002">
    <property type="protein sequence ID" value="MCK9793007.1"/>
    <property type="molecule type" value="Genomic_DNA"/>
</dbReference>
<evidence type="ECO:0000256" key="7">
    <source>
        <dbReference type="RuleBase" id="RU363032"/>
    </source>
</evidence>
<evidence type="ECO:0000259" key="8">
    <source>
        <dbReference type="PROSITE" id="PS50928"/>
    </source>
</evidence>
<dbReference type="PROSITE" id="PS50928">
    <property type="entry name" value="ABC_TM1"/>
    <property type="match status" value="1"/>
</dbReference>
<dbReference type="Proteomes" id="UP001651050">
    <property type="component" value="Unassembled WGS sequence"/>
</dbReference>
<dbReference type="CDD" id="cd06261">
    <property type="entry name" value="TM_PBP2"/>
    <property type="match status" value="1"/>
</dbReference>
<dbReference type="InterPro" id="IPR051393">
    <property type="entry name" value="ABC_transporter_permease"/>
</dbReference>
<protein>
    <submittedName>
        <fullName evidence="9">Sugar ABC transporter permease</fullName>
    </submittedName>
</protein>
<dbReference type="InterPro" id="IPR000515">
    <property type="entry name" value="MetI-like"/>
</dbReference>
<comment type="subcellular location">
    <subcellularLocation>
        <location evidence="1 7">Cell membrane</location>
        <topology evidence="1 7">Multi-pass membrane protein</topology>
    </subcellularLocation>
</comment>